<name>A0A7S4Q9H1_9DINO</name>
<feature type="compositionally biased region" description="Low complexity" evidence="1">
    <location>
        <begin position="129"/>
        <end position="138"/>
    </location>
</feature>
<accession>A0A7S4Q9H1</accession>
<dbReference type="EMBL" id="HBNR01024154">
    <property type="protein sequence ID" value="CAE4576567.1"/>
    <property type="molecule type" value="Transcribed_RNA"/>
</dbReference>
<gene>
    <name evidence="2" type="ORF">AMON00008_LOCUS16187</name>
</gene>
<protein>
    <submittedName>
        <fullName evidence="2">Uncharacterized protein</fullName>
    </submittedName>
</protein>
<reference evidence="2" key="1">
    <citation type="submission" date="2021-01" db="EMBL/GenBank/DDBJ databases">
        <authorList>
            <person name="Corre E."/>
            <person name="Pelletier E."/>
            <person name="Niang G."/>
            <person name="Scheremetjew M."/>
            <person name="Finn R."/>
            <person name="Kale V."/>
            <person name="Holt S."/>
            <person name="Cochrane G."/>
            <person name="Meng A."/>
            <person name="Brown T."/>
            <person name="Cohen L."/>
        </authorList>
    </citation>
    <scope>NUCLEOTIDE SEQUENCE</scope>
    <source>
        <strain evidence="2">CCMP3105</strain>
    </source>
</reference>
<evidence type="ECO:0000313" key="2">
    <source>
        <dbReference type="EMBL" id="CAE4576567.1"/>
    </source>
</evidence>
<evidence type="ECO:0000256" key="1">
    <source>
        <dbReference type="SAM" id="MobiDB-lite"/>
    </source>
</evidence>
<dbReference type="AlphaFoldDB" id="A0A7S4Q9H1"/>
<proteinExistence type="predicted"/>
<organism evidence="2">
    <name type="scientific">Alexandrium monilatum</name>
    <dbReference type="NCBI Taxonomy" id="311494"/>
    <lineage>
        <taxon>Eukaryota</taxon>
        <taxon>Sar</taxon>
        <taxon>Alveolata</taxon>
        <taxon>Dinophyceae</taxon>
        <taxon>Gonyaulacales</taxon>
        <taxon>Pyrocystaceae</taxon>
        <taxon>Alexandrium</taxon>
    </lineage>
</organism>
<feature type="region of interest" description="Disordered" evidence="1">
    <location>
        <begin position="117"/>
        <end position="144"/>
    </location>
</feature>
<sequence length="144" mass="15200">MTRALQLAGGLDSEVSGYRTGDGALAARPELTAEMAKKLLAAVTGCMQEAVQRGGDSVAARDAALRGWGLEGAGELEDCLGRCCKQAPEDAFLRSWLALYRELARLAEPAEVPVRASPELLRQARRRGPGSSQSSGPGVWDACD</sequence>